<evidence type="ECO:0000256" key="4">
    <source>
        <dbReference type="SAM" id="Coils"/>
    </source>
</evidence>
<dbReference type="GO" id="GO:0005525">
    <property type="term" value="F:GTP binding"/>
    <property type="evidence" value="ECO:0007669"/>
    <property type="project" value="UniProtKB-KW"/>
</dbReference>
<dbReference type="PANTHER" id="PTHR10903:SF184">
    <property type="entry name" value="GTP-BINDING PROTEIN A"/>
    <property type="match status" value="1"/>
</dbReference>
<evidence type="ECO:0000256" key="2">
    <source>
        <dbReference type="ARBA" id="ARBA00022741"/>
    </source>
</evidence>
<dbReference type="FunFam" id="3.40.50.300:FF:000366">
    <property type="entry name" value="GTPase, IMAP family member 2"/>
    <property type="match status" value="1"/>
</dbReference>
<keyword evidence="2" id="KW-0547">Nucleotide-binding</keyword>
<dbReference type="InterPro" id="IPR045058">
    <property type="entry name" value="GIMA/IAN/Toc"/>
</dbReference>
<keyword evidence="4" id="KW-0175">Coiled coil</keyword>
<dbReference type="PROSITE" id="PS51720">
    <property type="entry name" value="G_AIG1"/>
    <property type="match status" value="1"/>
</dbReference>
<evidence type="ECO:0000256" key="3">
    <source>
        <dbReference type="ARBA" id="ARBA00023134"/>
    </source>
</evidence>
<dbReference type="Proteomes" id="UP000683360">
    <property type="component" value="Unassembled WGS sequence"/>
</dbReference>
<dbReference type="InterPro" id="IPR027417">
    <property type="entry name" value="P-loop_NTPase"/>
</dbReference>
<dbReference type="OrthoDB" id="6155334at2759"/>
<dbReference type="Pfam" id="PF04548">
    <property type="entry name" value="AIG1"/>
    <property type="match status" value="1"/>
</dbReference>
<accession>A0A8S3VC09</accession>
<reference evidence="6" key="1">
    <citation type="submission" date="2021-03" db="EMBL/GenBank/DDBJ databases">
        <authorList>
            <person name="Bekaert M."/>
        </authorList>
    </citation>
    <scope>NUCLEOTIDE SEQUENCE</scope>
</reference>
<keyword evidence="7" id="KW-1185">Reference proteome</keyword>
<name>A0A8S3VC09_MYTED</name>
<dbReference type="EMBL" id="CAJPWZ010003236">
    <property type="protein sequence ID" value="CAG2254288.1"/>
    <property type="molecule type" value="Genomic_DNA"/>
</dbReference>
<dbReference type="InterPro" id="IPR006703">
    <property type="entry name" value="G_AIG1"/>
</dbReference>
<keyword evidence="3" id="KW-0342">GTP-binding</keyword>
<sequence>MGNSASCSSDSGIENEVRIIMIGKTGSGKSATGNSILQKMAFASVSSSSSCTKHCTRGENNYDTGHSKYHLIVVDTPGLFDTGMETADVTKEVVKCIGITSPGPHVIIFVVPLAVRFTQEEEATALHFINVFGGKLMDYMIIIFSHGDSLKKEDSIEQRIKDSPKSLQKLVKKCENRFVVFNNKLTLKDQKKRQLNTLIEIINKMIEKNEQPFYTDEMYKKAEEELQKRMEELRKANEKMTAVDRRTTVRNEVEDEGGVLSMIGNGIYSFGQGMVTSAVQAIGVPALINGLTSWLGKTK</sequence>
<dbReference type="AlphaFoldDB" id="A0A8S3VC09"/>
<feature type="coiled-coil region" evidence="4">
    <location>
        <begin position="188"/>
        <end position="246"/>
    </location>
</feature>
<dbReference type="PANTHER" id="PTHR10903">
    <property type="entry name" value="GTPASE, IMAP FAMILY MEMBER-RELATED"/>
    <property type="match status" value="1"/>
</dbReference>
<evidence type="ECO:0000313" key="7">
    <source>
        <dbReference type="Proteomes" id="UP000683360"/>
    </source>
</evidence>
<proteinExistence type="inferred from homology"/>
<evidence type="ECO:0000256" key="1">
    <source>
        <dbReference type="ARBA" id="ARBA00008535"/>
    </source>
</evidence>
<comment type="caution">
    <text evidence="6">The sequence shown here is derived from an EMBL/GenBank/DDBJ whole genome shotgun (WGS) entry which is preliminary data.</text>
</comment>
<evidence type="ECO:0000313" key="6">
    <source>
        <dbReference type="EMBL" id="CAG2254288.1"/>
    </source>
</evidence>
<gene>
    <name evidence="6" type="ORF">MEDL_65772</name>
</gene>
<protein>
    <submittedName>
        <fullName evidence="6">GTPase IMAP family member 7</fullName>
    </submittedName>
</protein>
<feature type="domain" description="AIG1-type G" evidence="5">
    <location>
        <begin position="14"/>
        <end position="223"/>
    </location>
</feature>
<dbReference type="SUPFAM" id="SSF52540">
    <property type="entry name" value="P-loop containing nucleoside triphosphate hydrolases"/>
    <property type="match status" value="1"/>
</dbReference>
<comment type="similarity">
    <text evidence="1">Belongs to the TRAFAC class TrmE-Era-EngA-EngB-Septin-like GTPase superfamily. AIG1/Toc34/Toc159-like paraseptin GTPase family. IAN subfamily.</text>
</comment>
<evidence type="ECO:0000259" key="5">
    <source>
        <dbReference type="PROSITE" id="PS51720"/>
    </source>
</evidence>
<dbReference type="Gene3D" id="3.40.50.300">
    <property type="entry name" value="P-loop containing nucleotide triphosphate hydrolases"/>
    <property type="match status" value="1"/>
</dbReference>
<organism evidence="6 7">
    <name type="scientific">Mytilus edulis</name>
    <name type="common">Blue mussel</name>
    <dbReference type="NCBI Taxonomy" id="6550"/>
    <lineage>
        <taxon>Eukaryota</taxon>
        <taxon>Metazoa</taxon>
        <taxon>Spiralia</taxon>
        <taxon>Lophotrochozoa</taxon>
        <taxon>Mollusca</taxon>
        <taxon>Bivalvia</taxon>
        <taxon>Autobranchia</taxon>
        <taxon>Pteriomorphia</taxon>
        <taxon>Mytilida</taxon>
        <taxon>Mytiloidea</taxon>
        <taxon>Mytilidae</taxon>
        <taxon>Mytilinae</taxon>
        <taxon>Mytilus</taxon>
    </lineage>
</organism>